<dbReference type="RefSeq" id="WP_387701662.1">
    <property type="nucleotide sequence ID" value="NZ_JBIAMX010000012.1"/>
</dbReference>
<name>A0ABW6PSI1_9NOCA</name>
<proteinExistence type="predicted"/>
<accession>A0ABW6PSI1</accession>
<protein>
    <submittedName>
        <fullName evidence="2">Condensation domain-containing protein</fullName>
    </submittedName>
</protein>
<dbReference type="EMBL" id="JBIAMX010000012">
    <property type="protein sequence ID" value="MFF0545173.1"/>
    <property type="molecule type" value="Genomic_DNA"/>
</dbReference>
<feature type="domain" description="Condensation" evidence="1">
    <location>
        <begin position="72"/>
        <end position="357"/>
    </location>
</feature>
<evidence type="ECO:0000313" key="3">
    <source>
        <dbReference type="Proteomes" id="UP001601444"/>
    </source>
</evidence>
<gene>
    <name evidence="2" type="ORF">ACFYTF_20275</name>
</gene>
<evidence type="ECO:0000313" key="2">
    <source>
        <dbReference type="EMBL" id="MFF0545173.1"/>
    </source>
</evidence>
<sequence length="471" mass="50164">MVDFGFLEDWKPAPGRVVAWTAAPQSRDAMAAAPAHPVPPSYQQAEYLRTAHRTGGGAARASRLCMISFDIPAAPDVAALGRAFTAFVRRHDTFHSSFRLDGEQVVRHVLDPALIELTATDHGHFQDPALLREFVAAGTPDARTWDCFGFGIIDRGSEFTVFAAVDHLHTDGVGQALTCVDLITRYGSELAPAPIPAPPVDGHIAYCARERAANAALTATSPAVATWLELLGAHGGTMPTFALPLGTADHDGFAEGAQLTFPLLTGADAARFDEVCATHGGRFLGGLFAALALTEFECTGAERYFVLTPVNTRDGDREAAAIGWYTNLAPVAVDVTAADSFATLVGPAQDAADRAREFTEVSPHRVVELAGPEHGLRVRPGWAAMMLSYVDVRRIDGVEMFDRINGGLFGNRAAADQVYLWVNRFPDVVTLSCVFPDTATAHASVERYVKTLTAIVGAVAAEGDRAAVVSP</sequence>
<dbReference type="InterPro" id="IPR001242">
    <property type="entry name" value="Condensation_dom"/>
</dbReference>
<dbReference type="Proteomes" id="UP001601444">
    <property type="component" value="Unassembled WGS sequence"/>
</dbReference>
<dbReference type="SUPFAM" id="SSF52777">
    <property type="entry name" value="CoA-dependent acyltransferases"/>
    <property type="match status" value="2"/>
</dbReference>
<dbReference type="Gene3D" id="3.30.559.10">
    <property type="entry name" value="Chloramphenicol acetyltransferase-like domain"/>
    <property type="match status" value="1"/>
</dbReference>
<keyword evidence="3" id="KW-1185">Reference proteome</keyword>
<evidence type="ECO:0000259" key="1">
    <source>
        <dbReference type="Pfam" id="PF00668"/>
    </source>
</evidence>
<dbReference type="InterPro" id="IPR023213">
    <property type="entry name" value="CAT-like_dom_sf"/>
</dbReference>
<reference evidence="2 3" key="1">
    <citation type="submission" date="2024-10" db="EMBL/GenBank/DDBJ databases">
        <title>The Natural Products Discovery Center: Release of the First 8490 Sequenced Strains for Exploring Actinobacteria Biosynthetic Diversity.</title>
        <authorList>
            <person name="Kalkreuter E."/>
            <person name="Kautsar S.A."/>
            <person name="Yang D."/>
            <person name="Bader C.D."/>
            <person name="Teijaro C.N."/>
            <person name="Fluegel L."/>
            <person name="Davis C.M."/>
            <person name="Simpson J.R."/>
            <person name="Lauterbach L."/>
            <person name="Steele A.D."/>
            <person name="Gui C."/>
            <person name="Meng S."/>
            <person name="Li G."/>
            <person name="Viehrig K."/>
            <person name="Ye F."/>
            <person name="Su P."/>
            <person name="Kiefer A.F."/>
            <person name="Nichols A."/>
            <person name="Cepeda A.J."/>
            <person name="Yan W."/>
            <person name="Fan B."/>
            <person name="Jiang Y."/>
            <person name="Adhikari A."/>
            <person name="Zheng C.-J."/>
            <person name="Schuster L."/>
            <person name="Cowan T.M."/>
            <person name="Smanski M.J."/>
            <person name="Chevrette M.G."/>
            <person name="De Carvalho L.P.S."/>
            <person name="Shen B."/>
        </authorList>
    </citation>
    <scope>NUCLEOTIDE SEQUENCE [LARGE SCALE GENOMIC DNA]</scope>
    <source>
        <strain evidence="2 3">NPDC004045</strain>
    </source>
</reference>
<dbReference type="Pfam" id="PF00668">
    <property type="entry name" value="Condensation"/>
    <property type="match status" value="1"/>
</dbReference>
<comment type="caution">
    <text evidence="2">The sequence shown here is derived from an EMBL/GenBank/DDBJ whole genome shotgun (WGS) entry which is preliminary data.</text>
</comment>
<organism evidence="2 3">
    <name type="scientific">Nocardia thailandica</name>
    <dbReference type="NCBI Taxonomy" id="257275"/>
    <lineage>
        <taxon>Bacteria</taxon>
        <taxon>Bacillati</taxon>
        <taxon>Actinomycetota</taxon>
        <taxon>Actinomycetes</taxon>
        <taxon>Mycobacteriales</taxon>
        <taxon>Nocardiaceae</taxon>
        <taxon>Nocardia</taxon>
    </lineage>
</organism>
<dbReference type="Gene3D" id="3.30.559.30">
    <property type="entry name" value="Nonribosomal peptide synthetase, condensation domain"/>
    <property type="match status" value="1"/>
</dbReference>